<comment type="similarity">
    <text evidence="3 10">Belongs to the adaptor complexes small subunit family.</text>
</comment>
<dbReference type="GO" id="GO:0030122">
    <property type="term" value="C:AP-2 adaptor complex"/>
    <property type="evidence" value="ECO:0007669"/>
    <property type="project" value="InterPro"/>
</dbReference>
<dbReference type="Pfam" id="PF01217">
    <property type="entry name" value="Clat_adaptor_s"/>
    <property type="match status" value="1"/>
</dbReference>
<dbReference type="PIRSF" id="PIRSF015588">
    <property type="entry name" value="AP_complex_sigma"/>
    <property type="match status" value="1"/>
</dbReference>
<keyword evidence="9" id="KW-0168">Coated pit</keyword>
<dbReference type="InterPro" id="IPR016635">
    <property type="entry name" value="AP_complex_ssu"/>
</dbReference>
<evidence type="ECO:0000256" key="1">
    <source>
        <dbReference type="ARBA" id="ARBA00004236"/>
    </source>
</evidence>
<dbReference type="FunFam" id="3.30.450.60:FF:000010">
    <property type="entry name" value="AP complex subunit sigma"/>
    <property type="match status" value="1"/>
</dbReference>
<keyword evidence="8 10" id="KW-0472">Membrane</keyword>
<evidence type="ECO:0000256" key="6">
    <source>
        <dbReference type="ARBA" id="ARBA00022583"/>
    </source>
</evidence>
<dbReference type="OrthoDB" id="371463at2759"/>
<evidence type="ECO:0000256" key="8">
    <source>
        <dbReference type="ARBA" id="ARBA00023136"/>
    </source>
</evidence>
<dbReference type="GO" id="GO:0035615">
    <property type="term" value="F:clathrin adaptor activity"/>
    <property type="evidence" value="ECO:0007669"/>
    <property type="project" value="InterPro"/>
</dbReference>
<dbReference type="CDD" id="cd14833">
    <property type="entry name" value="AP2_sigma"/>
    <property type="match status" value="1"/>
</dbReference>
<keyword evidence="6" id="KW-0254">Endocytosis</keyword>
<evidence type="ECO:0000256" key="4">
    <source>
        <dbReference type="ARBA" id="ARBA00022448"/>
    </source>
</evidence>
<accession>A0A061IYU2</accession>
<dbReference type="InterPro" id="IPR011012">
    <property type="entry name" value="Longin-like_dom_sf"/>
</dbReference>
<protein>
    <recommendedName>
        <fullName evidence="10">AP complex subunit sigma</fullName>
    </recommendedName>
</protein>
<evidence type="ECO:0000313" key="12">
    <source>
        <dbReference type="EMBL" id="ESL07849.1"/>
    </source>
</evidence>
<evidence type="ECO:0000256" key="9">
    <source>
        <dbReference type="ARBA" id="ARBA00023176"/>
    </source>
</evidence>
<dbReference type="InterPro" id="IPR022775">
    <property type="entry name" value="AP_mu_sigma_su"/>
</dbReference>
<dbReference type="GO" id="GO:0006886">
    <property type="term" value="P:intracellular protein transport"/>
    <property type="evidence" value="ECO:0007669"/>
    <property type="project" value="UniProtKB-UniRule"/>
</dbReference>
<keyword evidence="5" id="KW-1003">Cell membrane</keyword>
<comment type="subcellular location">
    <subcellularLocation>
        <location evidence="1">Cell membrane</location>
    </subcellularLocation>
    <subcellularLocation>
        <location evidence="2">Membrane</location>
        <location evidence="2">Coated pit</location>
        <topology evidence="2">Peripheral membrane protein</topology>
        <orientation evidence="2">Cytoplasmic side</orientation>
    </subcellularLocation>
</comment>
<organism evidence="12 13">
    <name type="scientific">Trypanosoma rangeli SC58</name>
    <dbReference type="NCBI Taxonomy" id="429131"/>
    <lineage>
        <taxon>Eukaryota</taxon>
        <taxon>Discoba</taxon>
        <taxon>Euglenozoa</taxon>
        <taxon>Kinetoplastea</taxon>
        <taxon>Metakinetoplastina</taxon>
        <taxon>Trypanosomatida</taxon>
        <taxon>Trypanosomatidae</taxon>
        <taxon>Trypanosoma</taxon>
        <taxon>Herpetosoma</taxon>
    </lineage>
</organism>
<evidence type="ECO:0000259" key="11">
    <source>
        <dbReference type="Pfam" id="PF01217"/>
    </source>
</evidence>
<gene>
    <name evidence="12" type="ORF">TRSC58_04458</name>
</gene>
<dbReference type="EMBL" id="AUPL01004458">
    <property type="protein sequence ID" value="ESL07849.1"/>
    <property type="molecule type" value="Genomic_DNA"/>
</dbReference>
<keyword evidence="13" id="KW-1185">Reference proteome</keyword>
<dbReference type="PANTHER" id="PTHR11753">
    <property type="entry name" value="ADAPTOR COMPLEXES SMALL SUBUNIT FAMILY"/>
    <property type="match status" value="1"/>
</dbReference>
<keyword evidence="4 10" id="KW-0813">Transport</keyword>
<reference evidence="12 13" key="1">
    <citation type="submission" date="2013-07" db="EMBL/GenBank/DDBJ databases">
        <authorList>
            <person name="Stoco P.H."/>
            <person name="Wagner G."/>
            <person name="Gerber A."/>
            <person name="Zaha A."/>
            <person name="Thompson C."/>
            <person name="Bartholomeu D.C."/>
            <person name="Luckemeyer D.D."/>
            <person name="Bahia D."/>
            <person name="Loreto E."/>
            <person name="Prestes E.B."/>
            <person name="Lima F.M."/>
            <person name="Rodrigues-Luiz G."/>
            <person name="Vallejo G.A."/>
            <person name="Filho J.F."/>
            <person name="Monteiro K.M."/>
            <person name="Tyler K.M."/>
            <person name="de Almeida L.G."/>
            <person name="Ortiz M.F."/>
            <person name="Siervo M.A."/>
            <person name="de Moraes M.H."/>
            <person name="Cunha O.L."/>
            <person name="Mendonca-Neto R."/>
            <person name="Silva R."/>
            <person name="Teixeira S.M."/>
            <person name="Murta S.M."/>
            <person name="Sincero T.C."/>
            <person name="Mendes T.A."/>
            <person name="Urmenyi T.P."/>
            <person name="Silva V.G."/>
            <person name="da Rocha W.D."/>
            <person name="Andersson B."/>
            <person name="Romanha A.J."/>
            <person name="Steindel M."/>
            <person name="de Vasconcelos A.T."/>
            <person name="Grisard E.C."/>
        </authorList>
    </citation>
    <scope>NUCLEOTIDE SEQUENCE [LARGE SCALE GENOMIC DNA]</scope>
    <source>
        <strain evidence="12 13">SC58</strain>
    </source>
</reference>
<name>A0A061IYU2_TRYRA</name>
<proteinExistence type="inferred from homology"/>
<evidence type="ECO:0000256" key="10">
    <source>
        <dbReference type="PIRNR" id="PIRNR015588"/>
    </source>
</evidence>
<feature type="domain" description="AP complex mu/sigma subunit" evidence="11">
    <location>
        <begin position="1"/>
        <end position="139"/>
    </location>
</feature>
<comment type="caution">
    <text evidence="12">The sequence shown here is derived from an EMBL/GenBank/DDBJ whole genome shotgun (WGS) entry which is preliminary data.</text>
</comment>
<dbReference type="VEuPathDB" id="TriTrypDB:TRSC58_04458"/>
<dbReference type="GO" id="GO:0072583">
    <property type="term" value="P:clathrin-dependent endocytosis"/>
    <property type="evidence" value="ECO:0007669"/>
    <property type="project" value="InterPro"/>
</dbReference>
<dbReference type="Gene3D" id="3.30.450.60">
    <property type="match status" value="1"/>
</dbReference>
<dbReference type="AlphaFoldDB" id="A0A061IYU2"/>
<dbReference type="InterPro" id="IPR027156">
    <property type="entry name" value="APS2"/>
</dbReference>
<evidence type="ECO:0000256" key="3">
    <source>
        <dbReference type="ARBA" id="ARBA00006972"/>
    </source>
</evidence>
<evidence type="ECO:0000256" key="7">
    <source>
        <dbReference type="ARBA" id="ARBA00022927"/>
    </source>
</evidence>
<keyword evidence="7 10" id="KW-0653">Protein transport</keyword>
<evidence type="ECO:0000256" key="5">
    <source>
        <dbReference type="ARBA" id="ARBA00022475"/>
    </source>
</evidence>
<evidence type="ECO:0000256" key="2">
    <source>
        <dbReference type="ARBA" id="ARBA00004277"/>
    </source>
</evidence>
<dbReference type="Proteomes" id="UP000031737">
    <property type="component" value="Unassembled WGS sequence"/>
</dbReference>
<evidence type="ECO:0000313" key="13">
    <source>
        <dbReference type="Proteomes" id="UP000031737"/>
    </source>
</evidence>
<dbReference type="SUPFAM" id="SSF64356">
    <property type="entry name" value="SNARE-like"/>
    <property type="match status" value="1"/>
</dbReference>
<sequence>MIHFIFLQNRMGKTRLAKFYVPYDDAERERMKREVHALINSRDARLSNFASYGSLQLVYRRYAGLFFCFGIEKDDNDLLYLEFIHLMVEVLDMFFKNVCELDLVFNFHKVFLIIDEMILAGEVEEVSRAVIMERLNKLDITNT</sequence>